<keyword evidence="1" id="KW-0413">Isomerase</keyword>
<proteinExistence type="predicted"/>
<dbReference type="SUPFAM" id="SSF55331">
    <property type="entry name" value="Tautomerase/MIF"/>
    <property type="match status" value="1"/>
</dbReference>
<dbReference type="PANTHER" id="PTHR37950">
    <property type="entry name" value="4-HYDROXYPHENYLACETATE CATABOLISM PROTEIN"/>
    <property type="match status" value="1"/>
</dbReference>
<dbReference type="RefSeq" id="WP_008560918.1">
    <property type="nucleotide sequence ID" value="NZ_CAKZKN010000107.1"/>
</dbReference>
<dbReference type="GO" id="GO:0008704">
    <property type="term" value="F:5-carboxymethyl-2-hydroxymuconate delta-isomerase activity"/>
    <property type="evidence" value="ECO:0007669"/>
    <property type="project" value="UniProtKB-EC"/>
</dbReference>
<evidence type="ECO:0000313" key="1">
    <source>
        <dbReference type="EMBL" id="CRL12249.1"/>
    </source>
</evidence>
<evidence type="ECO:0000313" key="2">
    <source>
        <dbReference type="Proteomes" id="UP000043764"/>
    </source>
</evidence>
<gene>
    <name evidence="1" type="primary">hpcD</name>
    <name evidence="1" type="ORF">NIT7321_03121</name>
</gene>
<dbReference type="Proteomes" id="UP000043764">
    <property type="component" value="Unassembled WGS sequence"/>
</dbReference>
<dbReference type="CDD" id="cd00580">
    <property type="entry name" value="CHMI"/>
    <property type="match status" value="1"/>
</dbReference>
<dbReference type="PANTHER" id="PTHR37950:SF1">
    <property type="entry name" value="4-HYDROXYPHENYLACETATE CATABOLISM PROTEIN"/>
    <property type="match status" value="1"/>
</dbReference>
<dbReference type="InterPro" id="IPR014347">
    <property type="entry name" value="Tautomerase/MIF_sf"/>
</dbReference>
<dbReference type="EMBL" id="CVRL01000039">
    <property type="protein sequence ID" value="CRL12249.1"/>
    <property type="molecule type" value="Genomic_DNA"/>
</dbReference>
<dbReference type="InterPro" id="IPR004220">
    <property type="entry name" value="5-COMe_2-OHmuconate_Isoase"/>
</dbReference>
<keyword evidence="2" id="KW-1185">Reference proteome</keyword>
<dbReference type="Pfam" id="PF02962">
    <property type="entry name" value="CHMI"/>
    <property type="match status" value="1"/>
</dbReference>
<dbReference type="AlphaFoldDB" id="A0A0H5D5G1"/>
<reference evidence="2" key="1">
    <citation type="submission" date="2015-05" db="EMBL/GenBank/DDBJ databases">
        <authorList>
            <person name="Rodrigo-Torres Lidia"/>
            <person name="Arahal R.David."/>
        </authorList>
    </citation>
    <scope>NUCLEOTIDE SEQUENCE [LARGE SCALE GENOMIC DNA]</scope>
    <source>
        <strain evidence="2">CECT 7321</strain>
    </source>
</reference>
<dbReference type="Gene3D" id="3.30.429.10">
    <property type="entry name" value="Macrophage Migration Inhibitory Factor"/>
    <property type="match status" value="1"/>
</dbReference>
<dbReference type="STRING" id="481446.NIT7645_01844"/>
<dbReference type="EC" id="5.3.3.10" evidence="1"/>
<protein>
    <submittedName>
        <fullName evidence="1">5-carboxymethyl-2-hydroxymuconate Delta-isomerase</fullName>
        <ecNumber evidence="1">5.3.3.10</ecNumber>
    </submittedName>
</protein>
<organism evidence="1 2">
    <name type="scientific">Phaeobacter italicus</name>
    <dbReference type="NCBI Taxonomy" id="481446"/>
    <lineage>
        <taxon>Bacteria</taxon>
        <taxon>Pseudomonadati</taxon>
        <taxon>Pseudomonadota</taxon>
        <taxon>Alphaproteobacteria</taxon>
        <taxon>Rhodobacterales</taxon>
        <taxon>Roseobacteraceae</taxon>
        <taxon>Phaeobacter</taxon>
    </lineage>
</organism>
<sequence length="130" mass="14416">MPHLTIDYSPNLEADIDMAAFCNHLRIAAIDTGVFPVAGIRVRAFAASHVSIADGDPQHGYIDISIRLRAGRPQERKDSATRAIFAAAKTFLEPIMQRRSLALSMEMRDIDPELSPKCGTIRDHMQKADQ</sequence>
<name>A0A0H5D5G1_9RHOB</name>
<accession>A0A0H5D5G1</accession>